<dbReference type="Proteomes" id="UP000000707">
    <property type="component" value="Unassembled WGS sequence"/>
</dbReference>
<evidence type="ECO:0000313" key="3">
    <source>
        <dbReference type="Proteomes" id="UP000000707"/>
    </source>
</evidence>
<dbReference type="KEGG" id="cten:18246785"/>
<dbReference type="InterPro" id="IPR014980">
    <property type="entry name" value="DOPA_dioxygen"/>
</dbReference>
<accession>G3AZZ6</accession>
<dbReference type="PIRSF" id="PIRSF028139">
    <property type="entry name" value="DOPA-diox_rel_Mll2280"/>
    <property type="match status" value="1"/>
</dbReference>
<dbReference type="OrthoDB" id="9970095at2759"/>
<reference evidence="2 3" key="1">
    <citation type="journal article" date="2011" name="Proc. Natl. Acad. Sci. U.S.A.">
        <title>Comparative genomics of xylose-fermenting fungi for enhanced biofuel production.</title>
        <authorList>
            <person name="Wohlbach D.J."/>
            <person name="Kuo A."/>
            <person name="Sato T.K."/>
            <person name="Potts K.M."/>
            <person name="Salamov A.A."/>
            <person name="LaButti K.M."/>
            <person name="Sun H."/>
            <person name="Clum A."/>
            <person name="Pangilinan J.L."/>
            <person name="Lindquist E.A."/>
            <person name="Lucas S."/>
            <person name="Lapidus A."/>
            <person name="Jin M."/>
            <person name="Gunawan C."/>
            <person name="Balan V."/>
            <person name="Dale B.E."/>
            <person name="Jeffries T.W."/>
            <person name="Zinkel R."/>
            <person name="Barry K.W."/>
            <person name="Grigoriev I.V."/>
            <person name="Gasch A.P."/>
        </authorList>
    </citation>
    <scope>NUCLEOTIDE SEQUENCE [LARGE SCALE GENOMIC DNA]</scope>
    <source>
        <strain evidence="2">ATCC 10573</strain>
        <strain evidence="3">ATCC 10573 / BCRC 21748 / CBS 615 / JCM 9827 / NBRC 10315 / NRRL Y-1498 / VKM Y-70</strain>
    </source>
</reference>
<dbReference type="GeneID" id="18246785"/>
<dbReference type="STRING" id="590646.G3AZZ6"/>
<dbReference type="SUPFAM" id="SSF143410">
    <property type="entry name" value="DOPA-like"/>
    <property type="match status" value="1"/>
</dbReference>
<dbReference type="PANTHER" id="PTHR36423:SF2">
    <property type="entry name" value="AFR070WP"/>
    <property type="match status" value="1"/>
</dbReference>
<dbReference type="InterPro" id="IPR023389">
    <property type="entry name" value="DOPA-like_sf"/>
</dbReference>
<dbReference type="GO" id="GO:0051213">
    <property type="term" value="F:dioxygenase activity"/>
    <property type="evidence" value="ECO:0007669"/>
    <property type="project" value="UniProtKB-KW"/>
</dbReference>
<gene>
    <name evidence="2" type="ORF">CANTEDRAFT_113017</name>
</gene>
<dbReference type="Pfam" id="PF08883">
    <property type="entry name" value="DOPA_dioxygen"/>
    <property type="match status" value="1"/>
</dbReference>
<evidence type="ECO:0000313" key="2">
    <source>
        <dbReference type="EMBL" id="EGV65489.1"/>
    </source>
</evidence>
<dbReference type="eggNOG" id="ENOG502S93P">
    <property type="taxonomic scope" value="Eukaryota"/>
</dbReference>
<name>G3AZZ6_CANTC</name>
<evidence type="ECO:0000313" key="1">
    <source>
        <dbReference type="EMBL" id="EGV65488.1"/>
    </source>
</evidence>
<sequence>MTSFYGDIKSYDIHTYWHASSPAQAEFAAQLRQKVLDEFAPEVEAGDIRVYKLWDKAIGPHPTCMFEIDFSKPEVFAKIVPFYQMNHGSLSVLIHPRTGNDLLDHTQNALWLGHKLRLNTEYLH</sequence>
<dbReference type="AlphaFoldDB" id="G3AZZ6"/>
<proteinExistence type="predicted"/>
<dbReference type="PANTHER" id="PTHR36423">
    <property type="entry name" value="AFR070WP"/>
    <property type="match status" value="1"/>
</dbReference>
<organism evidence="3">
    <name type="scientific">Candida tenuis (strain ATCC 10573 / BCRC 21748 / CBS 615 / JCM 9827 / NBRC 10315 / NRRL Y-1498 / VKM Y-70)</name>
    <name type="common">Yeast</name>
    <name type="synonym">Yamadazyma tenuis</name>
    <dbReference type="NCBI Taxonomy" id="590646"/>
    <lineage>
        <taxon>Eukaryota</taxon>
        <taxon>Fungi</taxon>
        <taxon>Dikarya</taxon>
        <taxon>Ascomycota</taxon>
        <taxon>Saccharomycotina</taxon>
        <taxon>Pichiomycetes</taxon>
        <taxon>Debaryomycetaceae</taxon>
        <taxon>Yamadazyma</taxon>
    </lineage>
</organism>
<protein>
    <submittedName>
        <fullName evidence="1">Dopa 4,5-dioxygenase</fullName>
    </submittedName>
</protein>
<dbReference type="EMBL" id="GL996514">
    <property type="protein sequence ID" value="EGV65489.1"/>
    <property type="molecule type" value="Genomic_DNA"/>
</dbReference>
<dbReference type="RefSeq" id="XP_006685175.1">
    <property type="nucleotide sequence ID" value="XM_006685112.1"/>
</dbReference>
<keyword evidence="1" id="KW-0223">Dioxygenase</keyword>
<dbReference type="EMBL" id="GL996514">
    <property type="protein sequence ID" value="EGV65488.1"/>
    <property type="molecule type" value="Genomic_DNA"/>
</dbReference>
<dbReference type="HOGENOM" id="CLU_090062_3_0_1"/>
<dbReference type="Gene3D" id="3.30.70.1240">
    <property type="entry name" value="DOPA-like domains"/>
    <property type="match status" value="1"/>
</dbReference>
<keyword evidence="3" id="KW-1185">Reference proteome</keyword>
<keyword evidence="1" id="KW-0560">Oxidoreductase</keyword>